<feature type="transmembrane region" description="Helical" evidence="6">
    <location>
        <begin position="44"/>
        <end position="64"/>
    </location>
</feature>
<feature type="transmembrane region" description="Helical" evidence="6">
    <location>
        <begin position="76"/>
        <end position="109"/>
    </location>
</feature>
<accession>A0A6F9EDT4</accession>
<sequence>MERLGKPELSTIHAVAQSLAIGPVFSSVFLAALVAGAAGRTAPLSLIIGSIGVLAVGWLIVLYARRYHGAGAIYDYLRLAVGPAVGLFAACSYFIGTLFLGGAGIYIVIGLIFSQILQDQFGIWISWALGSVVFALVVFLFNHFGARVAARFQLILTGLSALPLLVLAIVIIAHGGAGGNTMLVFSPKGVPISSIFAGVLFAITMFIGFEASASLGEETKNPKRSIPIAVVSTIVISAFFYLVMIYAWDIGFGVDHIDQWTSDPSPVATLAGRYVGSWLSAVINIALILDMLAVAVAFSATSARGWFALARHGLLPRVLALQSGYGTPIGGNLLVLTAAIVLTLVVSATSIDRLVAFGITTQIGSILIELIYVILAIGGIKILVNERMPWYAWIPLAMAFFTPVLALYATVWPFPPYPAVLGLYGGIGGVLVSLLWVWGMYMFRKDSLRNAGRPYDWDSRHELSDAL</sequence>
<feature type="transmembrane region" description="Helical" evidence="6">
    <location>
        <begin position="121"/>
        <end position="142"/>
    </location>
</feature>
<feature type="transmembrane region" description="Helical" evidence="6">
    <location>
        <begin position="154"/>
        <end position="175"/>
    </location>
</feature>
<dbReference type="EMBL" id="LR792683">
    <property type="protein sequence ID" value="CAB3395620.1"/>
    <property type="molecule type" value="Genomic_DNA"/>
</dbReference>
<dbReference type="Gene3D" id="1.20.1740.10">
    <property type="entry name" value="Amino acid/polyamine transporter I"/>
    <property type="match status" value="1"/>
</dbReference>
<keyword evidence="2" id="KW-1003">Cell membrane</keyword>
<evidence type="ECO:0000256" key="6">
    <source>
        <dbReference type="SAM" id="Phobius"/>
    </source>
</evidence>
<feature type="transmembrane region" description="Helical" evidence="6">
    <location>
        <begin position="278"/>
        <end position="303"/>
    </location>
</feature>
<feature type="transmembrane region" description="Helical" evidence="6">
    <location>
        <begin position="354"/>
        <end position="378"/>
    </location>
</feature>
<feature type="transmembrane region" description="Helical" evidence="6">
    <location>
        <begin position="228"/>
        <end position="248"/>
    </location>
</feature>
<dbReference type="GO" id="GO:0005886">
    <property type="term" value="C:plasma membrane"/>
    <property type="evidence" value="ECO:0007669"/>
    <property type="project" value="UniProtKB-SubCell"/>
</dbReference>
<feature type="transmembrane region" description="Helical" evidence="6">
    <location>
        <begin position="421"/>
        <end position="443"/>
    </location>
</feature>
<dbReference type="InterPro" id="IPR002293">
    <property type="entry name" value="AA/rel_permease1"/>
</dbReference>
<feature type="transmembrane region" description="Helical" evidence="6">
    <location>
        <begin position="324"/>
        <end position="348"/>
    </location>
</feature>
<dbReference type="PANTHER" id="PTHR42770:SF7">
    <property type="entry name" value="MEMBRANE PROTEIN"/>
    <property type="match status" value="1"/>
</dbReference>
<dbReference type="PANTHER" id="PTHR42770">
    <property type="entry name" value="AMINO ACID TRANSPORTER-RELATED"/>
    <property type="match status" value="1"/>
</dbReference>
<gene>
    <name evidence="7" type="ORF">COOX1_3002</name>
</gene>
<evidence type="ECO:0000313" key="8">
    <source>
        <dbReference type="Proteomes" id="UP000502196"/>
    </source>
</evidence>
<protein>
    <recommendedName>
        <fullName evidence="9">Amino acid permease</fullName>
    </recommendedName>
</protein>
<feature type="transmembrane region" description="Helical" evidence="6">
    <location>
        <begin position="12"/>
        <end position="38"/>
    </location>
</feature>
<feature type="transmembrane region" description="Helical" evidence="6">
    <location>
        <begin position="390"/>
        <end position="409"/>
    </location>
</feature>
<evidence type="ECO:0000313" key="7">
    <source>
        <dbReference type="EMBL" id="CAB3395620.1"/>
    </source>
</evidence>
<keyword evidence="5 6" id="KW-0472">Membrane</keyword>
<feature type="transmembrane region" description="Helical" evidence="6">
    <location>
        <begin position="195"/>
        <end position="216"/>
    </location>
</feature>
<proteinExistence type="predicted"/>
<evidence type="ECO:0000256" key="2">
    <source>
        <dbReference type="ARBA" id="ARBA00022475"/>
    </source>
</evidence>
<keyword evidence="3 6" id="KW-0812">Transmembrane</keyword>
<evidence type="ECO:0000256" key="3">
    <source>
        <dbReference type="ARBA" id="ARBA00022692"/>
    </source>
</evidence>
<name>A0A6F9EDT4_9BACL</name>
<evidence type="ECO:0000256" key="4">
    <source>
        <dbReference type="ARBA" id="ARBA00022989"/>
    </source>
</evidence>
<comment type="subcellular location">
    <subcellularLocation>
        <location evidence="1">Cell membrane</location>
        <topology evidence="1">Multi-pass membrane protein</topology>
    </subcellularLocation>
</comment>
<organism evidence="7 8">
    <name type="scientific">Kyrpidia spormannii</name>
    <dbReference type="NCBI Taxonomy" id="2055160"/>
    <lineage>
        <taxon>Bacteria</taxon>
        <taxon>Bacillati</taxon>
        <taxon>Bacillota</taxon>
        <taxon>Bacilli</taxon>
        <taxon>Bacillales</taxon>
        <taxon>Alicyclobacillaceae</taxon>
        <taxon>Kyrpidia</taxon>
    </lineage>
</organism>
<evidence type="ECO:0000256" key="1">
    <source>
        <dbReference type="ARBA" id="ARBA00004651"/>
    </source>
</evidence>
<dbReference type="Pfam" id="PF13520">
    <property type="entry name" value="AA_permease_2"/>
    <property type="match status" value="1"/>
</dbReference>
<evidence type="ECO:0008006" key="9">
    <source>
        <dbReference type="Google" id="ProtNLM"/>
    </source>
</evidence>
<dbReference type="Proteomes" id="UP000502196">
    <property type="component" value="Chromosome"/>
</dbReference>
<dbReference type="InterPro" id="IPR050367">
    <property type="entry name" value="APC_superfamily"/>
</dbReference>
<dbReference type="PIRSF" id="PIRSF006060">
    <property type="entry name" value="AA_transporter"/>
    <property type="match status" value="1"/>
</dbReference>
<keyword evidence="4 6" id="KW-1133">Transmembrane helix</keyword>
<dbReference type="GO" id="GO:0022857">
    <property type="term" value="F:transmembrane transporter activity"/>
    <property type="evidence" value="ECO:0007669"/>
    <property type="project" value="InterPro"/>
</dbReference>
<reference evidence="7 8" key="1">
    <citation type="submission" date="2020-04" db="EMBL/GenBank/DDBJ databases">
        <authorList>
            <person name="Hogendoorn C."/>
        </authorList>
    </citation>
    <scope>NUCLEOTIDE SEQUENCE [LARGE SCALE GENOMIC DNA]</scope>
    <source>
        <strain evidence="7">COOX1</strain>
    </source>
</reference>
<dbReference type="RefSeq" id="WP_170086342.1">
    <property type="nucleotide sequence ID" value="NZ_CP047971.1"/>
</dbReference>
<evidence type="ECO:0000256" key="5">
    <source>
        <dbReference type="ARBA" id="ARBA00023136"/>
    </source>
</evidence>
<dbReference type="AlphaFoldDB" id="A0A6F9EDT4"/>